<reference evidence="3" key="1">
    <citation type="journal article" date="2019" name="Int. J. Syst. Evol. Microbiol.">
        <title>The Global Catalogue of Microorganisms (GCM) 10K type strain sequencing project: providing services to taxonomists for standard genome sequencing and annotation.</title>
        <authorList>
            <consortium name="The Broad Institute Genomics Platform"/>
            <consortium name="The Broad Institute Genome Sequencing Center for Infectious Disease"/>
            <person name="Wu L."/>
            <person name="Ma J."/>
        </authorList>
    </citation>
    <scope>NUCLEOTIDE SEQUENCE [LARGE SCALE GENOMIC DNA]</scope>
    <source>
        <strain evidence="3">JCM 14969</strain>
    </source>
</reference>
<comment type="caution">
    <text evidence="2">The sequence shown here is derived from an EMBL/GenBank/DDBJ whole genome shotgun (WGS) entry which is preliminary data.</text>
</comment>
<dbReference type="InterPro" id="IPR037401">
    <property type="entry name" value="SnoaL-like"/>
</dbReference>
<evidence type="ECO:0000313" key="2">
    <source>
        <dbReference type="EMBL" id="GAA1602875.1"/>
    </source>
</evidence>
<dbReference type="Pfam" id="PF12680">
    <property type="entry name" value="SnoaL_2"/>
    <property type="match status" value="1"/>
</dbReference>
<keyword evidence="3" id="KW-1185">Reference proteome</keyword>
<proteinExistence type="predicted"/>
<dbReference type="InterPro" id="IPR032710">
    <property type="entry name" value="NTF2-like_dom_sf"/>
</dbReference>
<dbReference type="RefSeq" id="WP_344220668.1">
    <property type="nucleotide sequence ID" value="NZ_BAAAOS010000053.1"/>
</dbReference>
<evidence type="ECO:0000259" key="1">
    <source>
        <dbReference type="Pfam" id="PF12680"/>
    </source>
</evidence>
<accession>A0ABP4Q7G9</accession>
<dbReference type="Gene3D" id="3.10.450.50">
    <property type="match status" value="1"/>
</dbReference>
<feature type="domain" description="SnoaL-like" evidence="1">
    <location>
        <begin position="24"/>
        <end position="114"/>
    </location>
</feature>
<evidence type="ECO:0000313" key="3">
    <source>
        <dbReference type="Proteomes" id="UP001500393"/>
    </source>
</evidence>
<dbReference type="SUPFAM" id="SSF54427">
    <property type="entry name" value="NTF2-like"/>
    <property type="match status" value="1"/>
</dbReference>
<dbReference type="EMBL" id="BAAAOS010000053">
    <property type="protein sequence ID" value="GAA1602875.1"/>
    <property type="molecule type" value="Genomic_DNA"/>
</dbReference>
<sequence>MHRTAEEFVEEFYTSFTRDVLTAAEPAEVVDRYYAPEVVQVADGIELDRAKLIAHLRPIRKNLVSWRYEIHEALRAGDRLAARFTVHAEMRKGPPISTEVYLFGTFTPDGRLRRSTQLTRTQP</sequence>
<gene>
    <name evidence="2" type="ORF">GCM10009789_66120</name>
</gene>
<name>A0ABP4Q7G9_9ACTN</name>
<dbReference type="Proteomes" id="UP001500393">
    <property type="component" value="Unassembled WGS sequence"/>
</dbReference>
<organism evidence="2 3">
    <name type="scientific">Kribbella sancticallisti</name>
    <dbReference type="NCBI Taxonomy" id="460087"/>
    <lineage>
        <taxon>Bacteria</taxon>
        <taxon>Bacillati</taxon>
        <taxon>Actinomycetota</taxon>
        <taxon>Actinomycetes</taxon>
        <taxon>Propionibacteriales</taxon>
        <taxon>Kribbellaceae</taxon>
        <taxon>Kribbella</taxon>
    </lineage>
</organism>
<protein>
    <recommendedName>
        <fullName evidence="1">SnoaL-like domain-containing protein</fullName>
    </recommendedName>
</protein>